<dbReference type="InterPro" id="IPR002938">
    <property type="entry name" value="FAD-bd"/>
</dbReference>
<proteinExistence type="predicted"/>
<dbReference type="RefSeq" id="WP_206719483.1">
    <property type="nucleotide sequence ID" value="NZ_CP071091.1"/>
</dbReference>
<dbReference type="EMBL" id="CP071091">
    <property type="protein sequence ID" value="QSQ17864.1"/>
    <property type="molecule type" value="Genomic_DNA"/>
</dbReference>
<dbReference type="Gene3D" id="3.50.50.60">
    <property type="entry name" value="FAD/NAD(P)-binding domain"/>
    <property type="match status" value="1"/>
</dbReference>
<dbReference type="PANTHER" id="PTHR46865">
    <property type="entry name" value="OXIDOREDUCTASE-RELATED"/>
    <property type="match status" value="1"/>
</dbReference>
<dbReference type="InterPro" id="IPR036188">
    <property type="entry name" value="FAD/NAD-bd_sf"/>
</dbReference>
<dbReference type="SUPFAM" id="SSF51905">
    <property type="entry name" value="FAD/NAD(P)-binding domain"/>
    <property type="match status" value="1"/>
</dbReference>
<reference evidence="2 3" key="1">
    <citation type="submission" date="2021-02" db="EMBL/GenBank/DDBJ databases">
        <title>De Novo genome assembly of isolated myxobacteria.</title>
        <authorList>
            <person name="Stevens D.C."/>
        </authorList>
    </citation>
    <scope>NUCLEOTIDE SEQUENCE [LARGE SCALE GENOMIC DNA]</scope>
    <source>
        <strain evidence="2 3">SCHIC003</strain>
    </source>
</reference>
<evidence type="ECO:0000259" key="1">
    <source>
        <dbReference type="Pfam" id="PF01494"/>
    </source>
</evidence>
<dbReference type="Proteomes" id="UP000663090">
    <property type="component" value="Chromosome"/>
</dbReference>
<accession>A0ABX7NGD3</accession>
<keyword evidence="2" id="KW-0503">Monooxygenase</keyword>
<dbReference type="PANTHER" id="PTHR46865:SF2">
    <property type="entry name" value="MONOOXYGENASE"/>
    <property type="match status" value="1"/>
</dbReference>
<dbReference type="Pfam" id="PF01494">
    <property type="entry name" value="FAD_binding_3"/>
    <property type="match status" value="1"/>
</dbReference>
<evidence type="ECO:0000313" key="3">
    <source>
        <dbReference type="Proteomes" id="UP000663090"/>
    </source>
</evidence>
<feature type="domain" description="FAD-binding" evidence="1">
    <location>
        <begin position="5"/>
        <end position="319"/>
    </location>
</feature>
<dbReference type="GO" id="GO:0004497">
    <property type="term" value="F:monooxygenase activity"/>
    <property type="evidence" value="ECO:0007669"/>
    <property type="project" value="UniProtKB-KW"/>
</dbReference>
<keyword evidence="2" id="KW-0560">Oxidoreductase</keyword>
<dbReference type="InterPro" id="IPR051704">
    <property type="entry name" value="FAD_aromatic-hydroxylase"/>
</dbReference>
<evidence type="ECO:0000313" key="2">
    <source>
        <dbReference type="EMBL" id="QSQ17864.1"/>
    </source>
</evidence>
<gene>
    <name evidence="2" type="ORF">JY572_18285</name>
</gene>
<sequence>MTQPHVLIVGAGIAGPSLAGWLTGQGWRVTIVERARSLRTGGQAVDFRGPVHRTVLERMGLWEAIHERRTRLGKQTLIDASGRALVELPALMMSGDVELHRGDLCQLLFERTRESVEYRFGDAPTALCETPAGVEVEFEHHAPQRFDLVVGADGLRSNVRSLLFGKDTDCLKHHGYRVVGCTLPNALGLKQRGVIYSEPGRGVSVTSAHDEEQVRALFVFTGAPLGPHERSPASACDAVSAAFAGAGWETRRLVDGLREAEDTYFDAIGSVHLSRYSQGRVVLLGDAAWGGTLGGQGTPLAMVGAYVLAGELLASPESHADAFSRFEARMRPYATPAQDGAKRVGGFFAPRSRPGLFLRNQLYRMLTSKPLERVFEKLVTHAANAFELPDHGGGFATPRA</sequence>
<organism evidence="2 3">
    <name type="scientific">Myxococcus landrumensis</name>
    <dbReference type="NCBI Taxonomy" id="2813577"/>
    <lineage>
        <taxon>Bacteria</taxon>
        <taxon>Pseudomonadati</taxon>
        <taxon>Myxococcota</taxon>
        <taxon>Myxococcia</taxon>
        <taxon>Myxococcales</taxon>
        <taxon>Cystobacterineae</taxon>
        <taxon>Myxococcaceae</taxon>
        <taxon>Myxococcus</taxon>
    </lineage>
</organism>
<dbReference type="Gene3D" id="3.30.9.10">
    <property type="entry name" value="D-Amino Acid Oxidase, subunit A, domain 2"/>
    <property type="match status" value="1"/>
</dbReference>
<name>A0ABX7NGD3_9BACT</name>
<protein>
    <submittedName>
        <fullName evidence="2">FAD-dependent monooxygenase</fullName>
    </submittedName>
</protein>
<dbReference type="PRINTS" id="PR00420">
    <property type="entry name" value="RNGMNOXGNASE"/>
</dbReference>
<keyword evidence="3" id="KW-1185">Reference proteome</keyword>